<organism evidence="2 3">
    <name type="scientific">Kalanchoe fedtschenkoi</name>
    <name type="common">Lavender scallops</name>
    <name type="synonym">South American air plant</name>
    <dbReference type="NCBI Taxonomy" id="63787"/>
    <lineage>
        <taxon>Eukaryota</taxon>
        <taxon>Viridiplantae</taxon>
        <taxon>Streptophyta</taxon>
        <taxon>Embryophyta</taxon>
        <taxon>Tracheophyta</taxon>
        <taxon>Spermatophyta</taxon>
        <taxon>Magnoliopsida</taxon>
        <taxon>eudicotyledons</taxon>
        <taxon>Gunneridae</taxon>
        <taxon>Pentapetalae</taxon>
        <taxon>Saxifragales</taxon>
        <taxon>Crassulaceae</taxon>
        <taxon>Kalanchoe</taxon>
    </lineage>
</organism>
<dbReference type="AlphaFoldDB" id="A0A7N0TXB0"/>
<name>A0A7N0TXB0_KALFE</name>
<dbReference type="Gramene" id="Kaladp0048s0263.1.v1.1">
    <property type="protein sequence ID" value="Kaladp0048s0263.1.v1.1"/>
    <property type="gene ID" value="Kaladp0048s0263.v1.1"/>
</dbReference>
<keyword evidence="3" id="KW-1185">Reference proteome</keyword>
<feature type="region of interest" description="Disordered" evidence="1">
    <location>
        <begin position="1"/>
        <end position="23"/>
    </location>
</feature>
<protein>
    <submittedName>
        <fullName evidence="2">Uncharacterized protein</fullName>
    </submittedName>
</protein>
<dbReference type="EnsemblPlants" id="Kaladp0048s0263.1.v1.1">
    <property type="protein sequence ID" value="Kaladp0048s0263.1.v1.1"/>
    <property type="gene ID" value="Kaladp0048s0263.v1.1"/>
</dbReference>
<feature type="compositionally biased region" description="Polar residues" evidence="1">
    <location>
        <begin position="11"/>
        <end position="23"/>
    </location>
</feature>
<sequence length="73" mass="8464">MREPTRIRSRSGWSYKSGCGSTSPNHCLCFSWFSLKNIQMRSRLALEKQMRIYEIQITYVITSVVSISDDLIS</sequence>
<evidence type="ECO:0000313" key="3">
    <source>
        <dbReference type="Proteomes" id="UP000594263"/>
    </source>
</evidence>
<evidence type="ECO:0000313" key="2">
    <source>
        <dbReference type="EnsemblPlants" id="Kaladp0048s0263.1.v1.1"/>
    </source>
</evidence>
<reference evidence="2" key="1">
    <citation type="submission" date="2021-01" db="UniProtKB">
        <authorList>
            <consortium name="EnsemblPlants"/>
        </authorList>
    </citation>
    <scope>IDENTIFICATION</scope>
</reference>
<dbReference type="Proteomes" id="UP000594263">
    <property type="component" value="Unplaced"/>
</dbReference>
<proteinExistence type="predicted"/>
<evidence type="ECO:0000256" key="1">
    <source>
        <dbReference type="SAM" id="MobiDB-lite"/>
    </source>
</evidence>
<accession>A0A7N0TXB0</accession>